<keyword evidence="2" id="KW-1185">Reference proteome</keyword>
<protein>
    <submittedName>
        <fullName evidence="1">Uncharacterized protein</fullName>
    </submittedName>
</protein>
<name>A0ACC3DUB7_9PEZI</name>
<dbReference type="EMBL" id="JAWDJW010000643">
    <property type="protein sequence ID" value="KAK3080278.1"/>
    <property type="molecule type" value="Genomic_DNA"/>
</dbReference>
<evidence type="ECO:0000313" key="2">
    <source>
        <dbReference type="Proteomes" id="UP001186974"/>
    </source>
</evidence>
<gene>
    <name evidence="1" type="ORF">LTS18_002661</name>
</gene>
<evidence type="ECO:0000313" key="1">
    <source>
        <dbReference type="EMBL" id="KAK3080278.1"/>
    </source>
</evidence>
<accession>A0ACC3DUB7</accession>
<comment type="caution">
    <text evidence="1">The sequence shown here is derived from an EMBL/GenBank/DDBJ whole genome shotgun (WGS) entry which is preliminary data.</text>
</comment>
<dbReference type="Proteomes" id="UP001186974">
    <property type="component" value="Unassembled WGS sequence"/>
</dbReference>
<reference evidence="1" key="1">
    <citation type="submission" date="2024-09" db="EMBL/GenBank/DDBJ databases">
        <title>Black Yeasts Isolated from many extreme environments.</title>
        <authorList>
            <person name="Coleine C."/>
            <person name="Stajich J.E."/>
            <person name="Selbmann L."/>
        </authorList>
    </citation>
    <scope>NUCLEOTIDE SEQUENCE</scope>
    <source>
        <strain evidence="1">CCFEE 5737</strain>
    </source>
</reference>
<sequence length="270" mass="29501">MRALIRDYRAFVSLGPGGTPSTLEGYLRVKFLSLFALRDPYQPAQIPPTLSPQTGCIKFLSQREGPRPHVRGIAPHRQINQKAPPAAFHALSHAIEDMALNSENCLRLGTSCLEKHGPGLFTANTPWHLTRNCSGEICHAHPSDGSLHLVLHPADAAVVLQTGWGERHPLAKGGWLSRFVPAGFIMVYAPRDMKEVEVVSKIIAAAVWWIGGVNVDGHAIETSKAAHEKLTPFANWDVKCGKAELKEKLVVPVRGALMEDCHMPGLVEKS</sequence>
<organism evidence="1 2">
    <name type="scientific">Coniosporium uncinatum</name>
    <dbReference type="NCBI Taxonomy" id="93489"/>
    <lineage>
        <taxon>Eukaryota</taxon>
        <taxon>Fungi</taxon>
        <taxon>Dikarya</taxon>
        <taxon>Ascomycota</taxon>
        <taxon>Pezizomycotina</taxon>
        <taxon>Dothideomycetes</taxon>
        <taxon>Dothideomycetes incertae sedis</taxon>
        <taxon>Coniosporium</taxon>
    </lineage>
</organism>
<proteinExistence type="predicted"/>